<reference evidence="2" key="1">
    <citation type="submission" date="2016-11" db="UniProtKB">
        <authorList>
            <consortium name="WormBaseParasite"/>
        </authorList>
    </citation>
    <scope>IDENTIFICATION</scope>
</reference>
<dbReference type="AlphaFoldDB" id="A0A1I7XD80"/>
<evidence type="ECO:0000313" key="2">
    <source>
        <dbReference type="WBParaSite" id="Hba_15597"/>
    </source>
</evidence>
<accession>A0A1I7XD80</accession>
<name>A0A1I7XD80_HETBA</name>
<organism evidence="1 2">
    <name type="scientific">Heterorhabditis bacteriophora</name>
    <name type="common">Entomopathogenic nematode worm</name>
    <dbReference type="NCBI Taxonomy" id="37862"/>
    <lineage>
        <taxon>Eukaryota</taxon>
        <taxon>Metazoa</taxon>
        <taxon>Ecdysozoa</taxon>
        <taxon>Nematoda</taxon>
        <taxon>Chromadorea</taxon>
        <taxon>Rhabditida</taxon>
        <taxon>Rhabditina</taxon>
        <taxon>Rhabditomorpha</taxon>
        <taxon>Strongyloidea</taxon>
        <taxon>Heterorhabditidae</taxon>
        <taxon>Heterorhabditis</taxon>
    </lineage>
</organism>
<proteinExistence type="predicted"/>
<protein>
    <submittedName>
        <fullName evidence="2">Elongator complex protein 5</fullName>
    </submittedName>
</protein>
<dbReference type="WBParaSite" id="Hba_15597">
    <property type="protein sequence ID" value="Hba_15597"/>
    <property type="gene ID" value="Hba_15597"/>
</dbReference>
<sequence length="150" mass="17020">MSLENVALEGIILFRGCMTCNAEPVLFSLIKPNRKYTILTIPGQEVVLKRRYPDKINEDARFVFFDHSFSIEDIIRDVCAKQSTFCIFDSIDVSINRHGVDETAALLHRLKGLVNLRHAERKVRVGGQVIYVPDANDDLDDSDPDDDLNL</sequence>
<evidence type="ECO:0000313" key="1">
    <source>
        <dbReference type="Proteomes" id="UP000095283"/>
    </source>
</evidence>
<dbReference type="Proteomes" id="UP000095283">
    <property type="component" value="Unplaced"/>
</dbReference>
<keyword evidence="1" id="KW-1185">Reference proteome</keyword>